<dbReference type="Gene3D" id="2.30.280.10">
    <property type="entry name" value="SRA-YDG"/>
    <property type="match status" value="1"/>
</dbReference>
<sequence>MSWFKSRFLWGYTVARRVYGEIPGYPPGSRFLNRQAAYNAGIHRHTQAGISGTADGSESICLSDGYSDDEVQGDLITYTGFGGRDSNTGRHMADQELVGGNAGLVRDYEVGRPVRVLARESVLTGRKKDSWYTYLGLFFVTQWSWGERDGYKVLRFQLQAEPLDSYTPAEVAHALNRGEDLPPLRRNTVVNRRVRSAEVAESVKRLYDNTCQICGTQLKTAAGTYAEAAHIRPLGIPHEGPDILANLLCLCPNCHKEFDGHAVTVDGDGKVYQFGEYKADLVVHSQHQLDMRYLAYHREISEGSSR</sequence>
<dbReference type="SMART" id="SM00507">
    <property type="entry name" value="HNHc"/>
    <property type="match status" value="1"/>
</dbReference>
<evidence type="ECO:0000313" key="3">
    <source>
        <dbReference type="Proteomes" id="UP001139264"/>
    </source>
</evidence>
<dbReference type="PANTHER" id="PTHR14140:SF27">
    <property type="entry name" value="OS04G0289800 PROTEIN"/>
    <property type="match status" value="1"/>
</dbReference>
<reference evidence="2" key="1">
    <citation type="submission" date="2021-10" db="EMBL/GenBank/DDBJ databases">
        <title>Novel species in genus Arthrobacter.</title>
        <authorList>
            <person name="Liu Y."/>
        </authorList>
    </citation>
    <scope>NUCLEOTIDE SEQUENCE</scope>
    <source>
        <strain evidence="2">Zg-Y809</strain>
    </source>
</reference>
<gene>
    <name evidence="2" type="ORF">LJ751_17345</name>
</gene>
<keyword evidence="2" id="KW-0378">Hydrolase</keyword>
<dbReference type="InterPro" id="IPR003105">
    <property type="entry name" value="SRA_YDG"/>
</dbReference>
<dbReference type="RefSeq" id="WP_227909311.1">
    <property type="nucleotide sequence ID" value="NZ_CP095461.1"/>
</dbReference>
<dbReference type="Pfam" id="PF13391">
    <property type="entry name" value="HNH_2"/>
    <property type="match status" value="1"/>
</dbReference>
<dbReference type="PANTHER" id="PTHR14140">
    <property type="entry name" value="E3 UBIQUITIN-PROTEIN LIGASE UHRF-RELATED"/>
    <property type="match status" value="1"/>
</dbReference>
<name>A0A9X1S875_9MICC</name>
<comment type="caution">
    <text evidence="2">The sequence shown here is derived from an EMBL/GenBank/DDBJ whole genome shotgun (WGS) entry which is preliminary data.</text>
</comment>
<dbReference type="GO" id="GO:0044027">
    <property type="term" value="P:negative regulation of gene expression via chromosomal CpG island methylation"/>
    <property type="evidence" value="ECO:0007669"/>
    <property type="project" value="TreeGrafter"/>
</dbReference>
<dbReference type="Gene3D" id="1.10.30.50">
    <property type="match status" value="1"/>
</dbReference>
<dbReference type="InterPro" id="IPR003615">
    <property type="entry name" value="HNH_nuc"/>
</dbReference>
<proteinExistence type="predicted"/>
<dbReference type="Pfam" id="PF02182">
    <property type="entry name" value="SAD_SRA"/>
    <property type="match status" value="1"/>
</dbReference>
<dbReference type="CDD" id="cd00085">
    <property type="entry name" value="HNHc"/>
    <property type="match status" value="1"/>
</dbReference>
<dbReference type="GO" id="GO:0016567">
    <property type="term" value="P:protein ubiquitination"/>
    <property type="evidence" value="ECO:0007669"/>
    <property type="project" value="TreeGrafter"/>
</dbReference>
<dbReference type="GO" id="GO:0061630">
    <property type="term" value="F:ubiquitin protein ligase activity"/>
    <property type="evidence" value="ECO:0007669"/>
    <property type="project" value="TreeGrafter"/>
</dbReference>
<accession>A0A9X1S875</accession>
<dbReference type="GO" id="GO:0004519">
    <property type="term" value="F:endonuclease activity"/>
    <property type="evidence" value="ECO:0007669"/>
    <property type="project" value="UniProtKB-KW"/>
</dbReference>
<dbReference type="SMART" id="SM00466">
    <property type="entry name" value="SRA"/>
    <property type="match status" value="1"/>
</dbReference>
<organism evidence="2 3">
    <name type="scientific">Arthrobacter gengyunqii</name>
    <dbReference type="NCBI Taxonomy" id="2886940"/>
    <lineage>
        <taxon>Bacteria</taxon>
        <taxon>Bacillati</taxon>
        <taxon>Actinomycetota</taxon>
        <taxon>Actinomycetes</taxon>
        <taxon>Micrococcales</taxon>
        <taxon>Micrococcaceae</taxon>
        <taxon>Arthrobacter</taxon>
    </lineage>
</organism>
<keyword evidence="2" id="KW-0540">Nuclease</keyword>
<keyword evidence="2" id="KW-0255">Endonuclease</keyword>
<dbReference type="Proteomes" id="UP001139264">
    <property type="component" value="Unassembled WGS sequence"/>
</dbReference>
<dbReference type="PROSITE" id="PS51015">
    <property type="entry name" value="YDG"/>
    <property type="match status" value="1"/>
</dbReference>
<dbReference type="InterPro" id="IPR036987">
    <property type="entry name" value="SRA-YDG_sf"/>
</dbReference>
<evidence type="ECO:0000259" key="1">
    <source>
        <dbReference type="PROSITE" id="PS51015"/>
    </source>
</evidence>
<dbReference type="InterPro" id="IPR015947">
    <property type="entry name" value="PUA-like_sf"/>
</dbReference>
<evidence type="ECO:0000313" key="2">
    <source>
        <dbReference type="EMBL" id="MCC3271092.1"/>
    </source>
</evidence>
<protein>
    <submittedName>
        <fullName evidence="2">HNH endonuclease</fullName>
    </submittedName>
</protein>
<dbReference type="EMBL" id="JAJFZP010000020">
    <property type="protein sequence ID" value="MCC3271092.1"/>
    <property type="molecule type" value="Genomic_DNA"/>
</dbReference>
<dbReference type="InterPro" id="IPR045134">
    <property type="entry name" value="UHRF1/2-like"/>
</dbReference>
<dbReference type="SUPFAM" id="SSF88697">
    <property type="entry name" value="PUA domain-like"/>
    <property type="match status" value="1"/>
</dbReference>
<dbReference type="AlphaFoldDB" id="A0A9X1S875"/>
<feature type="domain" description="YDG" evidence="1">
    <location>
        <begin position="20"/>
        <end position="160"/>
    </location>
</feature>